<evidence type="ECO:0000313" key="3">
    <source>
        <dbReference type="EMBL" id="KAJ3425564.1"/>
    </source>
</evidence>
<dbReference type="EMBL" id="JANTQA010000070">
    <property type="protein sequence ID" value="KAJ3425564.1"/>
    <property type="molecule type" value="Genomic_DNA"/>
</dbReference>
<feature type="coiled-coil region" evidence="1">
    <location>
        <begin position="163"/>
        <end position="190"/>
    </location>
</feature>
<evidence type="ECO:0000256" key="2">
    <source>
        <dbReference type="SAM" id="MobiDB-lite"/>
    </source>
</evidence>
<reference evidence="3" key="1">
    <citation type="submission" date="2022-08" db="EMBL/GenBank/DDBJ databases">
        <title>Novel sulphate-reducing endosymbionts in the free-living metamonad Anaeramoeba.</title>
        <authorList>
            <person name="Jerlstrom-Hultqvist J."/>
            <person name="Cepicka I."/>
            <person name="Gallot-Lavallee L."/>
            <person name="Salas-Leiva D."/>
            <person name="Curtis B.A."/>
            <person name="Zahonova K."/>
            <person name="Pipaliya S."/>
            <person name="Dacks J."/>
            <person name="Roger A.J."/>
        </authorList>
    </citation>
    <scope>NUCLEOTIDE SEQUENCE</scope>
    <source>
        <strain evidence="3">Busselton2</strain>
    </source>
</reference>
<dbReference type="Proteomes" id="UP001146793">
    <property type="component" value="Unassembled WGS sequence"/>
</dbReference>
<feature type="compositionally biased region" description="Polar residues" evidence="2">
    <location>
        <begin position="278"/>
        <end position="289"/>
    </location>
</feature>
<dbReference type="SUPFAM" id="SSF49562">
    <property type="entry name" value="C2 domain (Calcium/lipid-binding domain, CaLB)"/>
    <property type="match status" value="1"/>
</dbReference>
<dbReference type="InterPro" id="IPR035892">
    <property type="entry name" value="C2_domain_sf"/>
</dbReference>
<feature type="region of interest" description="Disordered" evidence="2">
    <location>
        <begin position="564"/>
        <end position="610"/>
    </location>
</feature>
<proteinExistence type="predicted"/>
<dbReference type="GO" id="GO:0001227">
    <property type="term" value="F:DNA-binding transcription repressor activity, RNA polymerase II-specific"/>
    <property type="evidence" value="ECO:0007669"/>
    <property type="project" value="InterPro"/>
</dbReference>
<name>A0AAV7Y7S7_9EUKA</name>
<keyword evidence="1" id="KW-0175">Coiled coil</keyword>
<dbReference type="PANTHER" id="PTHR13076">
    <property type="entry name" value="COILED-COIL AND C2 DOMAIN-CONTAINING PROTEIN 1-LIKE"/>
    <property type="match status" value="1"/>
</dbReference>
<dbReference type="InterPro" id="IPR039725">
    <property type="entry name" value="CC2D1A/B"/>
</dbReference>
<feature type="compositionally biased region" description="Low complexity" evidence="2">
    <location>
        <begin position="120"/>
        <end position="129"/>
    </location>
</feature>
<gene>
    <name evidence="3" type="ORF">M0812_28009</name>
</gene>
<sequence>MDVEDDEDLLRELNEKRKRRKKKTTRTKKKKQEIKKKQEHEQQQKEKEKKNNIKNHSNSAKQEKKDQKKISHNPKQQPINTISSKPQSQSTKKKSQKPKEIQQKQTSQKKNKEKSRSSKKTQQSTTQKTIDMNDLNNDQLRSHILKLVALADECKKRKVKKNQIKYVKQAQIYKNRLDQLENQSKTKTKTKPTKSQNQSKYFTLEQIDKVMQMWGQGAIYYKKKKNQQMLKMMTTGYSQTKVLLNKKKKGANILLTELKLPKKSLLSHYYKPPKTKNKTNVGKQKQRNSPQKKTQEQKKVEQKVIFINTGVESKLSEKEWNDCLVVYDQIEKQIQKEMDDIWKSAKDRLRVRDKQGAESLFYEKKLLGKQLQLLNLSKVHKKRPPKIRYQNSIINKEINFTTLQLTEMEVTVIKVSELTGKKLETFVQVNFPYPSKDVQTFQTPTIKGSNPEFNSKQSLRITRKKTFFTFCKRKKITFMLFQKGSWFSGDQLVGKIELVPSDFFIKCEIHQSFDLLNEKRKPIGSKLEVNLKIRTPLNGPQIKKITKSKLIIDEYLQALGLTNKPQQKQKQQQQHPQKKQQQQQQQQNKTKTETIQTKVEKIDLKPNEGNPDNIDPIISFDILAQTITDCDETIKKFRIENKEIPQNVLEKKKKSAL</sequence>
<feature type="compositionally biased region" description="Basic residues" evidence="2">
    <location>
        <begin position="107"/>
        <end position="119"/>
    </location>
</feature>
<feature type="region of interest" description="Disordered" evidence="2">
    <location>
        <begin position="267"/>
        <end position="297"/>
    </location>
</feature>
<dbReference type="PANTHER" id="PTHR13076:SF9">
    <property type="entry name" value="COILED-COIL AND C2 DOMAIN-CONTAINING PROTEIN 1-LIKE"/>
    <property type="match status" value="1"/>
</dbReference>
<evidence type="ECO:0008006" key="5">
    <source>
        <dbReference type="Google" id="ProtNLM"/>
    </source>
</evidence>
<feature type="compositionally biased region" description="Basic and acidic residues" evidence="2">
    <location>
        <begin position="35"/>
        <end position="51"/>
    </location>
</feature>
<dbReference type="Gene3D" id="2.60.40.150">
    <property type="entry name" value="C2 domain"/>
    <property type="match status" value="1"/>
</dbReference>
<feature type="region of interest" description="Disordered" evidence="2">
    <location>
        <begin position="1"/>
        <end position="134"/>
    </location>
</feature>
<evidence type="ECO:0000313" key="4">
    <source>
        <dbReference type="Proteomes" id="UP001146793"/>
    </source>
</evidence>
<accession>A0AAV7Y7S7</accession>
<evidence type="ECO:0000256" key="1">
    <source>
        <dbReference type="SAM" id="Coils"/>
    </source>
</evidence>
<feature type="compositionally biased region" description="Low complexity" evidence="2">
    <location>
        <begin position="81"/>
        <end position="90"/>
    </location>
</feature>
<protein>
    <recommendedName>
        <fullName evidence="5">C2 domain-containing protein</fullName>
    </recommendedName>
</protein>
<feature type="compositionally biased region" description="Low complexity" evidence="2">
    <location>
        <begin position="564"/>
        <end position="597"/>
    </location>
</feature>
<organism evidence="3 4">
    <name type="scientific">Anaeramoeba flamelloides</name>
    <dbReference type="NCBI Taxonomy" id="1746091"/>
    <lineage>
        <taxon>Eukaryota</taxon>
        <taxon>Metamonada</taxon>
        <taxon>Anaeramoebidae</taxon>
        <taxon>Anaeramoeba</taxon>
    </lineage>
</organism>
<feature type="compositionally biased region" description="Basic residues" evidence="2">
    <location>
        <begin position="16"/>
        <end position="34"/>
    </location>
</feature>
<dbReference type="AlphaFoldDB" id="A0AAV7Y7S7"/>
<comment type="caution">
    <text evidence="3">The sequence shown here is derived from an EMBL/GenBank/DDBJ whole genome shotgun (WGS) entry which is preliminary data.</text>
</comment>